<gene>
    <name evidence="1" type="ORF">PoB_001819100</name>
</gene>
<reference evidence="1 2" key="1">
    <citation type="journal article" date="2021" name="Elife">
        <title>Chloroplast acquisition without the gene transfer in kleptoplastic sea slugs, Plakobranchus ocellatus.</title>
        <authorList>
            <person name="Maeda T."/>
            <person name="Takahashi S."/>
            <person name="Yoshida T."/>
            <person name="Shimamura S."/>
            <person name="Takaki Y."/>
            <person name="Nagai Y."/>
            <person name="Toyoda A."/>
            <person name="Suzuki Y."/>
            <person name="Arimoto A."/>
            <person name="Ishii H."/>
            <person name="Satoh N."/>
            <person name="Nishiyama T."/>
            <person name="Hasebe M."/>
            <person name="Maruyama T."/>
            <person name="Minagawa J."/>
            <person name="Obokata J."/>
            <person name="Shigenobu S."/>
        </authorList>
    </citation>
    <scope>NUCLEOTIDE SEQUENCE [LARGE SCALE GENOMIC DNA]</scope>
</reference>
<name>A0AAV3YX50_9GAST</name>
<dbReference type="EMBL" id="BLXT01002163">
    <property type="protein sequence ID" value="GFN91685.1"/>
    <property type="molecule type" value="Genomic_DNA"/>
</dbReference>
<evidence type="ECO:0000313" key="2">
    <source>
        <dbReference type="Proteomes" id="UP000735302"/>
    </source>
</evidence>
<dbReference type="Proteomes" id="UP000735302">
    <property type="component" value="Unassembled WGS sequence"/>
</dbReference>
<organism evidence="1 2">
    <name type="scientific">Plakobranchus ocellatus</name>
    <dbReference type="NCBI Taxonomy" id="259542"/>
    <lineage>
        <taxon>Eukaryota</taxon>
        <taxon>Metazoa</taxon>
        <taxon>Spiralia</taxon>
        <taxon>Lophotrochozoa</taxon>
        <taxon>Mollusca</taxon>
        <taxon>Gastropoda</taxon>
        <taxon>Heterobranchia</taxon>
        <taxon>Euthyneura</taxon>
        <taxon>Panpulmonata</taxon>
        <taxon>Sacoglossa</taxon>
        <taxon>Placobranchoidea</taxon>
        <taxon>Plakobranchidae</taxon>
        <taxon>Plakobranchus</taxon>
    </lineage>
</organism>
<proteinExistence type="predicted"/>
<protein>
    <submittedName>
        <fullName evidence="1">Uncharacterized protein</fullName>
    </submittedName>
</protein>
<accession>A0AAV3YX50</accession>
<dbReference type="AlphaFoldDB" id="A0AAV3YX50"/>
<keyword evidence="2" id="KW-1185">Reference proteome</keyword>
<comment type="caution">
    <text evidence="1">The sequence shown here is derived from an EMBL/GenBank/DDBJ whole genome shotgun (WGS) entry which is preliminary data.</text>
</comment>
<evidence type="ECO:0000313" key="1">
    <source>
        <dbReference type="EMBL" id="GFN91685.1"/>
    </source>
</evidence>
<sequence>MYNGITRAVIASLGESLCWFGFCPGHNKVISGFRALCQDRQGSNPRQKGPCRFQGGVASHVPPTRRVSQGYPMGLMRYTSDNDIKDIILFCGSLLNWEGRGVGRR</sequence>